<dbReference type="PANTHER" id="PTHR31642:SF316">
    <property type="entry name" value="PROTEIN ECERIFERUM 26-LIKE"/>
    <property type="match status" value="1"/>
</dbReference>
<dbReference type="PANTHER" id="PTHR31642">
    <property type="entry name" value="TRICHOTHECENE 3-O-ACETYLTRANSFERASE"/>
    <property type="match status" value="1"/>
</dbReference>
<accession>A0A498ILU0</accession>
<keyword evidence="3" id="KW-1185">Reference proteome</keyword>
<organism evidence="2 3">
    <name type="scientific">Malus domestica</name>
    <name type="common">Apple</name>
    <name type="synonym">Pyrus malus</name>
    <dbReference type="NCBI Taxonomy" id="3750"/>
    <lineage>
        <taxon>Eukaryota</taxon>
        <taxon>Viridiplantae</taxon>
        <taxon>Streptophyta</taxon>
        <taxon>Embryophyta</taxon>
        <taxon>Tracheophyta</taxon>
        <taxon>Spermatophyta</taxon>
        <taxon>Magnoliopsida</taxon>
        <taxon>eudicotyledons</taxon>
        <taxon>Gunneridae</taxon>
        <taxon>Pentapetalae</taxon>
        <taxon>rosids</taxon>
        <taxon>fabids</taxon>
        <taxon>Rosales</taxon>
        <taxon>Rosaceae</taxon>
        <taxon>Amygdaloideae</taxon>
        <taxon>Maleae</taxon>
        <taxon>Malus</taxon>
    </lineage>
</organism>
<proteinExistence type="inferred from homology"/>
<dbReference type="InterPro" id="IPR023213">
    <property type="entry name" value="CAT-like_dom_sf"/>
</dbReference>
<dbReference type="AlphaFoldDB" id="A0A498ILU0"/>
<reference evidence="2 3" key="1">
    <citation type="submission" date="2018-10" db="EMBL/GenBank/DDBJ databases">
        <title>A high-quality apple genome assembly.</title>
        <authorList>
            <person name="Hu J."/>
        </authorList>
    </citation>
    <scope>NUCLEOTIDE SEQUENCE [LARGE SCALE GENOMIC DNA]</scope>
    <source>
        <strain evidence="3">cv. HFTH1</strain>
        <tissue evidence="2">Young leaf</tissue>
    </source>
</reference>
<gene>
    <name evidence="2" type="ORF">DVH24_036762</name>
</gene>
<dbReference type="EMBL" id="RDQH01000338">
    <property type="protein sequence ID" value="RXH82421.1"/>
    <property type="molecule type" value="Genomic_DNA"/>
</dbReference>
<evidence type="ECO:0000313" key="2">
    <source>
        <dbReference type="EMBL" id="RXH82421.1"/>
    </source>
</evidence>
<name>A0A498ILU0_MALDO</name>
<dbReference type="Proteomes" id="UP000290289">
    <property type="component" value="Chromosome 12"/>
</dbReference>
<dbReference type="Pfam" id="PF02458">
    <property type="entry name" value="Transferase"/>
    <property type="match status" value="1"/>
</dbReference>
<evidence type="ECO:0000313" key="3">
    <source>
        <dbReference type="Proteomes" id="UP000290289"/>
    </source>
</evidence>
<comment type="caution">
    <text evidence="2">The sequence shown here is derived from an EMBL/GenBank/DDBJ whole genome shotgun (WGS) entry which is preliminary data.</text>
</comment>
<comment type="similarity">
    <text evidence="1">Belongs to the plant acyltransferase family.</text>
</comment>
<protein>
    <submittedName>
        <fullName evidence="2">Uncharacterized protein</fullName>
    </submittedName>
</protein>
<evidence type="ECO:0000256" key="1">
    <source>
        <dbReference type="ARBA" id="ARBA00009861"/>
    </source>
</evidence>
<dbReference type="Gene3D" id="3.30.559.10">
    <property type="entry name" value="Chloramphenicol acetyltransferase-like domain"/>
    <property type="match status" value="2"/>
</dbReference>
<sequence>MPAADGRSRVVVHSKLTVVSSRPVVPGKTHTFTALDHAMGLHSLHVVFYYKEQLFGSIDLDPLRVSLSETLSLYPQVTGRVDKNPDGNWEVKCNDAGVRVLMARVGTTLDEWLRSGDRSEERLLTMWDDMPDDHSTWSPYRIQINEFEGGGVAIGLSCTHMHADPTCATLLIKSWAETHRREAISHPLLVDGSSVLGGRPVDQVINKKSSAAYYEAKFVASKTTSLPVRKMGTATFKFSNSTIKQELNSCPGATPFDLLAAMFWTQIARLKPSESKTKHSISVCIDFRKKKSFGYYGNAMHFSLLSVLDVEELEREDGLAHVVRVVHRHVSSQKEEDFWSGMDWFEAQKGEGDKFGEPFKLYGPELTCVSMEHMLDDCQPLMYGVMFEKEEKPVHVSYHVGNMEGEGLIMVMPAPEGGLARTVMVTLPEGELAQLCEAEAISSLNPTMLLSGRQTI</sequence>
<dbReference type="GO" id="GO:0016747">
    <property type="term" value="F:acyltransferase activity, transferring groups other than amino-acyl groups"/>
    <property type="evidence" value="ECO:0007669"/>
    <property type="project" value="TreeGrafter"/>
</dbReference>
<dbReference type="InterPro" id="IPR050317">
    <property type="entry name" value="Plant_Fungal_Acyltransferase"/>
</dbReference>